<dbReference type="InterPro" id="IPR036383">
    <property type="entry name" value="TSP1_rpt_sf"/>
</dbReference>
<sequence length="1501" mass="166189">MQTRACEERELHVDAGAPPQTCRNACTVQNSYCSSTSGLCECAVGFHASYESDGAELRACRRAMRNTSLVAGSARHDASVEFVTATPAAKVAVAAPKLAVQALGVRVRVMVNSECTGRRYRPLACHDSNGRLVDHSMCSTTGYEEQACFVQPCAVDCVVSVWSPWSVCADPCHGGTSNRSRSIVVNNYDGGRLCPEQMTQFKTCPAVCNEYVWTSGDWSPCQRFNSSASSRNSVDGECGWKGTQSRRIVCVHQSSEGLQQTVADDLCDVMVKPIGTASCHQPCAGECVMSHWGQWSPCAEQCLAHEKRYSSRQVERVSDHSLCGEKTQTMQCPCFTYRWQFDSWSTCIQQLGAECGHGWRYRHLLCLRDDDRIADRSFCLQNATLVMEPTEELCHLPCPIDCITTEWSAWDGTNCTCGLDSGTISRRRLVIQSPADGGRQCRRTVETRACKIKPCYRWERSAWSQCVVRDADCGEGMRRRNISCIATGDVTVSNSLCLSAHASMHDYTLQTDVDIHTEEPCYIPCAFDCQMTPWTEWSACNRNCKVNSSVGIATRSRAITHHPTPLTAPCPDVLWQTKACAGGPCLTYSWNKTRGADGNEEMACTRSDGLRVNDLIRKNRTGFCICTDLTAIYSTSNTTLSGDIPVSWTFCGEQPAPVVAEQCAVPCPVDCELSRWSPWLPCPRPSTCSQLNKTYVTTRIRSANRQATEGGAACPHLEEVASCAKVTACHSWHTGALSKCMVEDLKKNCGPGLMYRTVYCVNIRRERVNDTICFDNLMNPMPSNSVACSVPCAGDCVLSQWSQWSACSQACFKDTAKGMVGGVQERTRGILAQSTDGSPCPTSDELRVVRTCYPERSCDVYHWQGGPWDACAHSNQVVPEFCGRSKQFRDITCVKNEGEAVPNSRCDTLPMPPSNQSCNIQCSVDCQISGWSQWSTCDQICPTERLQFRSRGRYVMQPLMYSGKACPSAQREVILCQPQCHSFSWVYSEFGACLLPAGVTCGEGIRGRDGGLRVTRVLAGGGKSCPHLEETERLDSVEVNTCHSSLPMSREIAIATPSIVDVSCTSVPSRSMMSSIKMPYAFCCPHVVIGKECGDSHLAAGFVWVSTKMDLFTYFCNIFAIVLLQVKCLQSYIDLREKADADKSFSWRTGPWGACVGEQCGLRGMETRVVICINKETGSIMRDEQCDEIKKPASLRTCFIVCEKHRHEVSWRIEPWTRCIHPGTLSDSRCEFSTQGLQYRSVKCVLNMTNALLSDHVCEHFFHKPPRKRTCDIPCPQNCVVAEFGEWSACDCRRNQTRTRRIVIAPSGGGKACPPLSEARRCVSKNHHEHKKHGAQKVSTGARDNARAAYRASLEDMSPQDRRWWHRNQFTIFKREAPAATTAAPPPGNDKRTHGNCSHEQRGAVLRGDGWTECASSDEVNRWSQRSQTVLPVATAVKPDQTVAFGSQTRRLTCRDSDGAVLERRSNLKQIDREYNHLYIVTSLPCSAGNSRLLPGLALHD</sequence>
<dbReference type="Pfam" id="PF19028">
    <property type="entry name" value="TSP1_spondin"/>
    <property type="match status" value="3"/>
</dbReference>
<evidence type="ECO:0000256" key="1">
    <source>
        <dbReference type="ARBA" id="ARBA00022729"/>
    </source>
</evidence>
<evidence type="ECO:0000256" key="3">
    <source>
        <dbReference type="ARBA" id="ARBA00023180"/>
    </source>
</evidence>
<dbReference type="InterPro" id="IPR044004">
    <property type="entry name" value="TSP1_spondin_dom"/>
</dbReference>
<dbReference type="PANTHER" id="PTHR11311">
    <property type="entry name" value="SPONDIN"/>
    <property type="match status" value="1"/>
</dbReference>
<keyword evidence="3" id="KW-0325">Glycoprotein</keyword>
<evidence type="ECO:0000313" key="6">
    <source>
        <dbReference type="RefSeq" id="XP_014670848.1"/>
    </source>
</evidence>
<feature type="domain" description="Spondin-like TSP1" evidence="4">
    <location>
        <begin position="796"/>
        <end position="854"/>
    </location>
</feature>
<dbReference type="Pfam" id="PF19030">
    <property type="entry name" value="TSP1_ADAMTS"/>
    <property type="match status" value="1"/>
</dbReference>
<proteinExistence type="predicted"/>
<dbReference type="Gene3D" id="2.20.100.10">
    <property type="entry name" value="Thrombospondin type-1 (TSP1) repeat"/>
    <property type="match status" value="7"/>
</dbReference>
<dbReference type="RefSeq" id="XP_014670848.1">
    <property type="nucleotide sequence ID" value="XM_014815362.1"/>
</dbReference>
<dbReference type="Proteomes" id="UP000695022">
    <property type="component" value="Unplaced"/>
</dbReference>
<dbReference type="GeneID" id="106811660"/>
<organism evidence="5 6">
    <name type="scientific">Priapulus caudatus</name>
    <name type="common">Priapulid worm</name>
    <dbReference type="NCBI Taxonomy" id="37621"/>
    <lineage>
        <taxon>Eukaryota</taxon>
        <taxon>Metazoa</taxon>
        <taxon>Ecdysozoa</taxon>
        <taxon>Scalidophora</taxon>
        <taxon>Priapulida</taxon>
        <taxon>Priapulimorpha</taxon>
        <taxon>Priapulimorphida</taxon>
        <taxon>Priapulidae</taxon>
        <taxon>Priapulus</taxon>
    </lineage>
</organism>
<keyword evidence="1" id="KW-0732">Signal</keyword>
<evidence type="ECO:0000259" key="4">
    <source>
        <dbReference type="Pfam" id="PF19028"/>
    </source>
</evidence>
<reference evidence="6" key="1">
    <citation type="submission" date="2025-08" db="UniProtKB">
        <authorList>
            <consortium name="RefSeq"/>
        </authorList>
    </citation>
    <scope>IDENTIFICATION</scope>
</reference>
<dbReference type="PANTHER" id="PTHR11311:SF15">
    <property type="entry name" value="SPONDIN-2"/>
    <property type="match status" value="1"/>
</dbReference>
<dbReference type="InterPro" id="IPR051418">
    <property type="entry name" value="Spondin/Thrombospondin_T1"/>
</dbReference>
<dbReference type="PROSITE" id="PS50092">
    <property type="entry name" value="TSP1"/>
    <property type="match status" value="8"/>
</dbReference>
<evidence type="ECO:0000256" key="2">
    <source>
        <dbReference type="ARBA" id="ARBA00023157"/>
    </source>
</evidence>
<feature type="domain" description="Spondin-like TSP1" evidence="4">
    <location>
        <begin position="157"/>
        <end position="205"/>
    </location>
</feature>
<accession>A0ABM1EF77</accession>
<dbReference type="InterPro" id="IPR000884">
    <property type="entry name" value="TSP1_rpt"/>
</dbReference>
<gene>
    <name evidence="6" type="primary">LOC106811660</name>
</gene>
<dbReference type="SMART" id="SM00209">
    <property type="entry name" value="TSP1"/>
    <property type="match status" value="13"/>
</dbReference>
<dbReference type="SUPFAM" id="SSF82895">
    <property type="entry name" value="TSP-1 type 1 repeat"/>
    <property type="match status" value="6"/>
</dbReference>
<keyword evidence="2" id="KW-1015">Disulfide bond</keyword>
<name>A0ABM1EF77_PRICU</name>
<keyword evidence="5" id="KW-1185">Reference proteome</keyword>
<evidence type="ECO:0000313" key="5">
    <source>
        <dbReference type="Proteomes" id="UP000695022"/>
    </source>
</evidence>
<feature type="domain" description="Spondin-like TSP1" evidence="4">
    <location>
        <begin position="529"/>
        <end position="585"/>
    </location>
</feature>
<dbReference type="Pfam" id="PF00090">
    <property type="entry name" value="TSP_1"/>
    <property type="match status" value="2"/>
</dbReference>
<protein>
    <submittedName>
        <fullName evidence="6">Thrombospondin type-1 domain-containing protein 7B-like</fullName>
    </submittedName>
</protein>